<feature type="region of interest" description="Disordered" evidence="2">
    <location>
        <begin position="79"/>
        <end position="264"/>
    </location>
</feature>
<dbReference type="InterPro" id="IPR029217">
    <property type="entry name" value="Spo7_2_N"/>
</dbReference>
<evidence type="ECO:0000313" key="5">
    <source>
        <dbReference type="Proteomes" id="UP001492380"/>
    </source>
</evidence>
<feature type="domain" description="PH" evidence="3">
    <location>
        <begin position="1023"/>
        <end position="1058"/>
    </location>
</feature>
<feature type="compositionally biased region" description="Basic residues" evidence="2">
    <location>
        <begin position="159"/>
        <end position="168"/>
    </location>
</feature>
<dbReference type="InterPro" id="IPR040345">
    <property type="entry name" value="Mug56/Spo71"/>
</dbReference>
<keyword evidence="5" id="KW-1185">Reference proteome</keyword>
<evidence type="ECO:0000259" key="3">
    <source>
        <dbReference type="PROSITE" id="PS50003"/>
    </source>
</evidence>
<feature type="domain" description="PH" evidence="3">
    <location>
        <begin position="575"/>
        <end position="786"/>
    </location>
</feature>
<comment type="caution">
    <text evidence="4">The sequence shown here is derived from an EMBL/GenBank/DDBJ whole genome shotgun (WGS) entry which is preliminary data.</text>
</comment>
<gene>
    <name evidence="4" type="ORF">HDK90DRAFT_520762</name>
</gene>
<evidence type="ECO:0000313" key="4">
    <source>
        <dbReference type="EMBL" id="KAK8223144.1"/>
    </source>
</evidence>
<organism evidence="4 5">
    <name type="scientific">Phyllosticta capitalensis</name>
    <dbReference type="NCBI Taxonomy" id="121624"/>
    <lineage>
        <taxon>Eukaryota</taxon>
        <taxon>Fungi</taxon>
        <taxon>Dikarya</taxon>
        <taxon>Ascomycota</taxon>
        <taxon>Pezizomycotina</taxon>
        <taxon>Dothideomycetes</taxon>
        <taxon>Dothideomycetes incertae sedis</taxon>
        <taxon>Botryosphaeriales</taxon>
        <taxon>Phyllostictaceae</taxon>
        <taxon>Phyllosticta</taxon>
    </lineage>
</organism>
<dbReference type="PROSITE" id="PS50003">
    <property type="entry name" value="PH_DOMAIN"/>
    <property type="match status" value="2"/>
</dbReference>
<evidence type="ECO:0000256" key="2">
    <source>
        <dbReference type="SAM" id="MobiDB-lite"/>
    </source>
</evidence>
<dbReference type="Pfam" id="PF15404">
    <property type="entry name" value="PH_4"/>
    <property type="match status" value="1"/>
</dbReference>
<dbReference type="InterPro" id="IPR039486">
    <property type="entry name" value="Mug56/Spo71_PH"/>
</dbReference>
<feature type="compositionally biased region" description="Pro residues" evidence="2">
    <location>
        <begin position="191"/>
        <end position="200"/>
    </location>
</feature>
<dbReference type="SUPFAM" id="SSF50729">
    <property type="entry name" value="PH domain-like"/>
    <property type="match status" value="1"/>
</dbReference>
<dbReference type="EMBL" id="JBBWRZ010000014">
    <property type="protein sequence ID" value="KAK8223144.1"/>
    <property type="molecule type" value="Genomic_DNA"/>
</dbReference>
<proteinExistence type="predicted"/>
<dbReference type="InterPro" id="IPR057379">
    <property type="entry name" value="PH_SPO71"/>
</dbReference>
<feature type="compositionally biased region" description="Low complexity" evidence="2">
    <location>
        <begin position="83"/>
        <end position="95"/>
    </location>
</feature>
<dbReference type="Pfam" id="PF23207">
    <property type="entry name" value="PH_SPO71"/>
    <property type="match status" value="1"/>
</dbReference>
<name>A0ABR1Y921_9PEZI</name>
<reference evidence="4 5" key="1">
    <citation type="submission" date="2024-04" db="EMBL/GenBank/DDBJ databases">
        <title>Phyllosticta paracitricarpa is synonymous to the EU quarantine fungus P. citricarpa based on phylogenomic analyses.</title>
        <authorList>
            <consortium name="Lawrence Berkeley National Laboratory"/>
            <person name="Van Ingen-Buijs V.A."/>
            <person name="Van Westerhoven A.C."/>
            <person name="Haridas S."/>
            <person name="Skiadas P."/>
            <person name="Martin F."/>
            <person name="Groenewald J.Z."/>
            <person name="Crous P.W."/>
            <person name="Seidl M.F."/>
        </authorList>
    </citation>
    <scope>NUCLEOTIDE SEQUENCE [LARGE SCALE GENOMIC DNA]</scope>
    <source>
        <strain evidence="4 5">CBS 123374</strain>
    </source>
</reference>
<dbReference type="SMART" id="SM01316">
    <property type="entry name" value="Spo7_2_N"/>
    <property type="match status" value="1"/>
</dbReference>
<accession>A0ABR1Y921</accession>
<dbReference type="Pfam" id="PF15407">
    <property type="entry name" value="Spo7_2_N"/>
    <property type="match status" value="1"/>
</dbReference>
<feature type="compositionally biased region" description="Low complexity" evidence="2">
    <location>
        <begin position="993"/>
        <end position="1011"/>
    </location>
</feature>
<feature type="coiled-coil region" evidence="1">
    <location>
        <begin position="464"/>
        <end position="491"/>
    </location>
</feature>
<feature type="region of interest" description="Disordered" evidence="2">
    <location>
        <begin position="979"/>
        <end position="1024"/>
    </location>
</feature>
<dbReference type="InterPro" id="IPR001849">
    <property type="entry name" value="PH_domain"/>
</dbReference>
<dbReference type="PANTHER" id="PTHR28076">
    <property type="entry name" value="SPORULATION-SPECIFIC PROTEIN 71"/>
    <property type="match status" value="1"/>
</dbReference>
<evidence type="ECO:0000256" key="1">
    <source>
        <dbReference type="SAM" id="Coils"/>
    </source>
</evidence>
<protein>
    <submittedName>
        <fullName evidence="4">Pleckstrin homology domain-containing protein</fullName>
    </submittedName>
</protein>
<sequence length="1085" mass="120613">MDPSHDLPPDSYTAQRLQHATPEHLYLTSRRCLIGPIPEGWLKSHRRDWYKRHFHINYSSRAATFSAGETLSFGRRRTTGLDASSSASGAAFKSSFPQPRDVTHNVDGGAAEDGDEQTTSGPAIVVPRAQQADGEIVSEELEGRTRSPTSNSLAPRDNTRRKKGRPSKRRESTGSFVTASEIPSADMSPRPMSPAPPMSPVPRVSNGESSLQVPPSSPGGAASTSSLLPRANQNGAVDAGRGPVAGSGREGRASGRGVKFSFPNPSKRAEIQAKARLIQAPTRRLTRLRRSKIQQGIIVKMDKMLVRVDSTLEQLGDDFDENAGHRIESRTTEKWREYMVVCREMHDEDSGADFVLQLYKTRVIPAVEGAKTRKKAKYEIPLTKRISQVNLYSSLDKTVVVWTPSRKGTKIYLIRPRSGHSAVEWFTFLRKLLGWQRASELQINVPDLKVQLRLTNPFQELERSEEVAKAAEGNEEAIAKAEQEEQAVARNIIKRSLDLLAKSKEYGAVAQEWAERERIGLAWKRYDRLEWVHGANEKKMYGSLAMSKTHDLELRPKSHYSTTAKTKKDNILTEPVPVEGFLIRLTSQRGVDKRLGKMFFKRLYFSTHDNFFIFSRPARASPPPPPHFPNANGTNVPSAKMISESIPLIYAVNPYPLKDGEIEWLSGDNPIGQAALTHHDRDAEDESKRKDDLLLKSDGYINLCNVKKVRKVHRGAAAADENVEEGSDVDFDMDVSDSMEDDGVTGEFDDQRTFELVLRNGLVIRLQAFDKETKKEWMHRLRALVKYWKHRSTADITAYKTTRSTNLALLNIDEEAEAFVGQYASKWEVSHTHASPQLYHLCAIAQCRAIRMAGVLYRKPRRHATFSRCAVVLAASHLLIFQDSLRKATGKQLHHIHHEHIASIDLSGDSTYLYAGLLTENDLLYRNRTFDSSKPGSSALPRIYLEDGWTSTDDDAMTCFVLWQGRKRSLFRRAAAASSSSATTGGGAGPNRTATSTSAISATSANSSSSSPKQKSGTGGGRFKLVSQLGVPGSAVVFKARSRAERDHWVLAIQTEIDRLVELRERETDGRGAGEEVRIVGGEGV</sequence>
<dbReference type="SMART" id="SM00233">
    <property type="entry name" value="PH"/>
    <property type="match status" value="3"/>
</dbReference>
<dbReference type="PANTHER" id="PTHR28076:SF1">
    <property type="entry name" value="PROSPORE MEMBRANE ADAPTER PROTEIN SPO71"/>
    <property type="match status" value="1"/>
</dbReference>
<dbReference type="Proteomes" id="UP001492380">
    <property type="component" value="Unassembled WGS sequence"/>
</dbReference>
<keyword evidence="1" id="KW-0175">Coiled coil</keyword>